<sequence>MSAQPVHHEDPHDPEVILRDLPARERDEFLRQYHEAVDGAHEPSGYRRLQRVLRHWSLVVIATNQPGYYENLEAVQNGTALTVPIEDAIPDWEARVAAARANR</sequence>
<evidence type="ECO:0000313" key="2">
    <source>
        <dbReference type="Proteomes" id="UP001595891"/>
    </source>
</evidence>
<dbReference type="EMBL" id="JBHSFN010000003">
    <property type="protein sequence ID" value="MFC4585838.1"/>
    <property type="molecule type" value="Genomic_DNA"/>
</dbReference>
<dbReference type="Proteomes" id="UP001595891">
    <property type="component" value="Unassembled WGS sequence"/>
</dbReference>
<dbReference type="Pfam" id="PF19760">
    <property type="entry name" value="DUF6247"/>
    <property type="match status" value="1"/>
</dbReference>
<dbReference type="RefSeq" id="WP_262841179.1">
    <property type="nucleotide sequence ID" value="NZ_JANZYP010000004.1"/>
</dbReference>
<gene>
    <name evidence="1" type="ORF">ACFO8L_07135</name>
</gene>
<protein>
    <submittedName>
        <fullName evidence="1">DUF6247 family protein</fullName>
    </submittedName>
</protein>
<accession>A0ABV9EAJ3</accession>
<organism evidence="1 2">
    <name type="scientific">Sphaerisporangium corydalis</name>
    <dbReference type="NCBI Taxonomy" id="1441875"/>
    <lineage>
        <taxon>Bacteria</taxon>
        <taxon>Bacillati</taxon>
        <taxon>Actinomycetota</taxon>
        <taxon>Actinomycetes</taxon>
        <taxon>Streptosporangiales</taxon>
        <taxon>Streptosporangiaceae</taxon>
        <taxon>Sphaerisporangium</taxon>
    </lineage>
</organism>
<name>A0ABV9EAJ3_9ACTN</name>
<proteinExistence type="predicted"/>
<evidence type="ECO:0000313" key="1">
    <source>
        <dbReference type="EMBL" id="MFC4585838.1"/>
    </source>
</evidence>
<keyword evidence="2" id="KW-1185">Reference proteome</keyword>
<reference evidence="2" key="1">
    <citation type="journal article" date="2019" name="Int. J. Syst. Evol. Microbiol.">
        <title>The Global Catalogue of Microorganisms (GCM) 10K type strain sequencing project: providing services to taxonomists for standard genome sequencing and annotation.</title>
        <authorList>
            <consortium name="The Broad Institute Genomics Platform"/>
            <consortium name="The Broad Institute Genome Sequencing Center for Infectious Disease"/>
            <person name="Wu L."/>
            <person name="Ma J."/>
        </authorList>
    </citation>
    <scope>NUCLEOTIDE SEQUENCE [LARGE SCALE GENOMIC DNA]</scope>
    <source>
        <strain evidence="2">CCUG 49560</strain>
    </source>
</reference>
<dbReference type="InterPro" id="IPR046214">
    <property type="entry name" value="DUF6247"/>
</dbReference>
<comment type="caution">
    <text evidence="1">The sequence shown here is derived from an EMBL/GenBank/DDBJ whole genome shotgun (WGS) entry which is preliminary data.</text>
</comment>